<dbReference type="SUPFAM" id="SSF53756">
    <property type="entry name" value="UDP-Glycosyltransferase/glycogen phosphorylase"/>
    <property type="match status" value="1"/>
</dbReference>
<protein>
    <submittedName>
        <fullName evidence="1">UDP-glycosyltransferase</fullName>
    </submittedName>
</protein>
<comment type="caution">
    <text evidence="1">The sequence shown here is derived from an EMBL/GenBank/DDBJ whole genome shotgun (WGS) entry which is preliminary data.</text>
</comment>
<name>A0A6N8IRE0_9BURK</name>
<organism evidence="1 2">
    <name type="scientific">Ramlibacter pinisoli</name>
    <dbReference type="NCBI Taxonomy" id="2682844"/>
    <lineage>
        <taxon>Bacteria</taxon>
        <taxon>Pseudomonadati</taxon>
        <taxon>Pseudomonadota</taxon>
        <taxon>Betaproteobacteria</taxon>
        <taxon>Burkholderiales</taxon>
        <taxon>Comamonadaceae</taxon>
        <taxon>Ramlibacter</taxon>
    </lineage>
</organism>
<dbReference type="GO" id="GO:0016740">
    <property type="term" value="F:transferase activity"/>
    <property type="evidence" value="ECO:0007669"/>
    <property type="project" value="UniProtKB-KW"/>
</dbReference>
<reference evidence="1 2" key="1">
    <citation type="submission" date="2019-12" db="EMBL/GenBank/DDBJ databases">
        <authorList>
            <person name="Huq M.A."/>
        </authorList>
    </citation>
    <scope>NUCLEOTIDE SEQUENCE [LARGE SCALE GENOMIC DNA]</scope>
    <source>
        <strain evidence="1 2">MAH-25</strain>
    </source>
</reference>
<dbReference type="Gene3D" id="3.40.50.2000">
    <property type="entry name" value="Glycogen Phosphorylase B"/>
    <property type="match status" value="1"/>
</dbReference>
<proteinExistence type="predicted"/>
<gene>
    <name evidence="1" type="ORF">GON04_06645</name>
</gene>
<dbReference type="Proteomes" id="UP000469385">
    <property type="component" value="Unassembled WGS sequence"/>
</dbReference>
<dbReference type="EMBL" id="WSEL01000003">
    <property type="protein sequence ID" value="MVQ29115.1"/>
    <property type="molecule type" value="Genomic_DNA"/>
</dbReference>
<sequence>MKSVLFVCYGSGHVRMVLPVAQALQASGRARVQVLGLTTAAAAVREAGLPLLQVKEFVEAADVPALEHGRRLAAGLGTVVDPEETQAYLGLSYAELEAEHGAEEAARRYAQDGRQAFLPQRLLERILRRVQPDLVVATNSPRGERAAILAARRLGIASACIVDLFAIDEVRWIGQPGYADRVCVLNDQVREFLLQAGRRPHEVVATGNPAFDALLDPAVVDAGRALRRRQGWDGRRVLLWPAQDEPSRHPFDGRPGDPTLPARALQRLIDWTLERPDAVLCVRARAGQALPALPPSPRIVATGQDWPLHPLLHAVDTVVTLTSTVGLEGRLAGTRLVQVLGSVFDDAMPLARFGLADAAVPLAGLPDALEQATRAGRHPAVGAGSAATPRVVAELLAFL</sequence>
<evidence type="ECO:0000313" key="2">
    <source>
        <dbReference type="Proteomes" id="UP000469385"/>
    </source>
</evidence>
<keyword evidence="2" id="KW-1185">Reference proteome</keyword>
<evidence type="ECO:0000313" key="1">
    <source>
        <dbReference type="EMBL" id="MVQ29115.1"/>
    </source>
</evidence>
<accession>A0A6N8IRE0</accession>
<keyword evidence="1" id="KW-0808">Transferase</keyword>
<dbReference type="AlphaFoldDB" id="A0A6N8IRE0"/>
<dbReference type="RefSeq" id="WP_157397157.1">
    <property type="nucleotide sequence ID" value="NZ_WSEL01000003.1"/>
</dbReference>